<evidence type="ECO:0000313" key="3">
    <source>
        <dbReference type="EMBL" id="TWT85779.1"/>
    </source>
</evidence>
<dbReference type="RefSeq" id="WP_146584014.1">
    <property type="nucleotide sequence ID" value="NZ_SJPO01000001.1"/>
</dbReference>
<sequence length="175" mass="19651">MTNSAPDNPVGPPPEPGPFSNAAKADLIAALAAAAPSLHEAIDGLSDKQLDTRYKNWTIRQIVHHVADSHVHSYLRFKWAMTEDNPTIKAYEEADWVRLGDSSIGAVAPPLAMLHSVHACWLQLLETMTEHDFGRTFVHPQTGQTVVLWNALHYYPWHARHHTGQIVWLRGQRGW</sequence>
<accession>A0A5C5ZEC2</accession>
<organism evidence="3 4">
    <name type="scientific">Posidoniimonas polymericola</name>
    <dbReference type="NCBI Taxonomy" id="2528002"/>
    <lineage>
        <taxon>Bacteria</taxon>
        <taxon>Pseudomonadati</taxon>
        <taxon>Planctomycetota</taxon>
        <taxon>Planctomycetia</taxon>
        <taxon>Pirellulales</taxon>
        <taxon>Lacipirellulaceae</taxon>
        <taxon>Posidoniimonas</taxon>
    </lineage>
</organism>
<reference evidence="3 4" key="1">
    <citation type="submission" date="2019-02" db="EMBL/GenBank/DDBJ databases">
        <title>Deep-cultivation of Planctomycetes and their phenomic and genomic characterization uncovers novel biology.</title>
        <authorList>
            <person name="Wiegand S."/>
            <person name="Jogler M."/>
            <person name="Boedeker C."/>
            <person name="Pinto D."/>
            <person name="Vollmers J."/>
            <person name="Rivas-Marin E."/>
            <person name="Kohn T."/>
            <person name="Peeters S.H."/>
            <person name="Heuer A."/>
            <person name="Rast P."/>
            <person name="Oberbeckmann S."/>
            <person name="Bunk B."/>
            <person name="Jeske O."/>
            <person name="Meyerdierks A."/>
            <person name="Storesund J.E."/>
            <person name="Kallscheuer N."/>
            <person name="Luecker S."/>
            <person name="Lage O.M."/>
            <person name="Pohl T."/>
            <person name="Merkel B.J."/>
            <person name="Hornburger P."/>
            <person name="Mueller R.-W."/>
            <person name="Bruemmer F."/>
            <person name="Labrenz M."/>
            <person name="Spormann A.M."/>
            <person name="Op Den Camp H."/>
            <person name="Overmann J."/>
            <person name="Amann R."/>
            <person name="Jetten M.S.M."/>
            <person name="Mascher T."/>
            <person name="Medema M.H."/>
            <person name="Devos D.P."/>
            <person name="Kaster A.-K."/>
            <person name="Ovreas L."/>
            <person name="Rohde M."/>
            <person name="Galperin M.Y."/>
            <person name="Jogler C."/>
        </authorList>
    </citation>
    <scope>NUCLEOTIDE SEQUENCE [LARGE SCALE GENOMIC DNA]</scope>
    <source>
        <strain evidence="3 4">Pla123a</strain>
    </source>
</reference>
<evidence type="ECO:0000313" key="4">
    <source>
        <dbReference type="Proteomes" id="UP000318478"/>
    </source>
</evidence>
<proteinExistence type="predicted"/>
<evidence type="ECO:0000256" key="1">
    <source>
        <dbReference type="SAM" id="MobiDB-lite"/>
    </source>
</evidence>
<keyword evidence="3" id="KW-0378">Hydrolase</keyword>
<keyword evidence="4" id="KW-1185">Reference proteome</keyword>
<dbReference type="SUPFAM" id="SSF109854">
    <property type="entry name" value="DinB/YfiT-like putative metalloenzymes"/>
    <property type="match status" value="1"/>
</dbReference>
<dbReference type="OrthoDB" id="9793216at2"/>
<dbReference type="Pfam" id="PF12867">
    <property type="entry name" value="DinB_2"/>
    <property type="match status" value="1"/>
</dbReference>
<dbReference type="EC" id="3.-.-.-" evidence="3"/>
<feature type="region of interest" description="Disordered" evidence="1">
    <location>
        <begin position="1"/>
        <end position="21"/>
    </location>
</feature>
<dbReference type="AlphaFoldDB" id="A0A5C5ZEC2"/>
<feature type="domain" description="DinB-like" evidence="2">
    <location>
        <begin position="32"/>
        <end position="166"/>
    </location>
</feature>
<dbReference type="Proteomes" id="UP000318478">
    <property type="component" value="Unassembled WGS sequence"/>
</dbReference>
<dbReference type="EMBL" id="SJPO01000001">
    <property type="protein sequence ID" value="TWT85779.1"/>
    <property type="molecule type" value="Genomic_DNA"/>
</dbReference>
<comment type="caution">
    <text evidence="3">The sequence shown here is derived from an EMBL/GenBank/DDBJ whole genome shotgun (WGS) entry which is preliminary data.</text>
</comment>
<dbReference type="GO" id="GO:0016787">
    <property type="term" value="F:hydrolase activity"/>
    <property type="evidence" value="ECO:0007669"/>
    <property type="project" value="UniProtKB-KW"/>
</dbReference>
<name>A0A5C5ZEC2_9BACT</name>
<dbReference type="NCBIfam" id="NF009807">
    <property type="entry name" value="PRK13291.1"/>
    <property type="match status" value="1"/>
</dbReference>
<dbReference type="Gene3D" id="1.20.120.450">
    <property type="entry name" value="dinb family like domain"/>
    <property type="match status" value="1"/>
</dbReference>
<gene>
    <name evidence="3" type="primary">yfiT</name>
    <name evidence="3" type="ORF">Pla123a_05860</name>
</gene>
<dbReference type="InterPro" id="IPR024775">
    <property type="entry name" value="DinB-like"/>
</dbReference>
<evidence type="ECO:0000259" key="2">
    <source>
        <dbReference type="Pfam" id="PF12867"/>
    </source>
</evidence>
<protein>
    <submittedName>
        <fullName evidence="3">Putative metal-dependent hydrolase YfiT</fullName>
        <ecNumber evidence="3">3.-.-.-</ecNumber>
    </submittedName>
</protein>
<dbReference type="InterPro" id="IPR034660">
    <property type="entry name" value="DinB/YfiT-like"/>
</dbReference>